<dbReference type="EMBL" id="JAAQRI010000489">
    <property type="protein sequence ID" value="KAF5613666.1"/>
    <property type="molecule type" value="Genomic_DNA"/>
</dbReference>
<evidence type="ECO:0000313" key="5">
    <source>
        <dbReference type="Proteomes" id="UP000530670"/>
    </source>
</evidence>
<dbReference type="InterPro" id="IPR013087">
    <property type="entry name" value="Znf_C2H2_type"/>
</dbReference>
<feature type="domain" description="C2H2-type" evidence="3">
    <location>
        <begin position="258"/>
        <end position="286"/>
    </location>
</feature>
<feature type="compositionally biased region" description="Basic and acidic residues" evidence="2">
    <location>
        <begin position="173"/>
        <end position="192"/>
    </location>
</feature>
<sequence length="327" mass="36613">MCLARQHSLAFIMDSFNVDQQLLLVSGQPLSLGSPGLDLPGWTDVSQGHGGSVSPRSHSPSDVLHEVPQQPLPAYNAVAAPYFSGYSVGQCDMDMGFNFGPTADGHFVDQRSAFQHGPGNEVDFRYIANSMLFDQPHQLYGPLTPPVVSEVPTYPPWGYVDYMPTQEWSPELLRRESHSSSDTSDFRSHNSKETAASETKQHAASEASTQPSSLKENLPLDYFHRYPCPYPGCRMRFKRKEHAKRHHISKHLGKGIRLTCEFCGKNTFNRADNLNAHRKLHARRRPAISSGVHYIPHAETILNVQKEKLDGEIEFVSCNTKLDARKT</sequence>
<dbReference type="OrthoDB" id="10018191at2759"/>
<feature type="region of interest" description="Disordered" evidence="2">
    <location>
        <begin position="41"/>
        <end position="63"/>
    </location>
</feature>
<keyword evidence="1" id="KW-0479">Metal-binding</keyword>
<evidence type="ECO:0000313" key="4">
    <source>
        <dbReference type="EMBL" id="KAF5613666.1"/>
    </source>
</evidence>
<dbReference type="Gene3D" id="3.30.160.60">
    <property type="entry name" value="Classic Zinc Finger"/>
    <property type="match status" value="2"/>
</dbReference>
<dbReference type="PROSITE" id="PS50157">
    <property type="entry name" value="ZINC_FINGER_C2H2_2"/>
    <property type="match status" value="2"/>
</dbReference>
<protein>
    <submittedName>
        <fullName evidence="4">Zinc finger odd-paired-like (Opl)</fullName>
    </submittedName>
</protein>
<keyword evidence="5" id="KW-1185">Reference proteome</keyword>
<feature type="domain" description="C2H2-type" evidence="3">
    <location>
        <begin position="226"/>
        <end position="256"/>
    </location>
</feature>
<dbReference type="GeneID" id="59299331"/>
<dbReference type="RefSeq" id="XP_037199121.1">
    <property type="nucleotide sequence ID" value="XM_037347061.1"/>
</dbReference>
<evidence type="ECO:0000256" key="1">
    <source>
        <dbReference type="PROSITE-ProRule" id="PRU00042"/>
    </source>
</evidence>
<proteinExistence type="predicted"/>
<reference evidence="4 5" key="1">
    <citation type="submission" date="2020-05" db="EMBL/GenBank/DDBJ databases">
        <title>Identification and distribution of gene clusters putatively required for synthesis of sphingolipid metabolism inhibitors in phylogenetically diverse species of the filamentous fungus Fusarium.</title>
        <authorList>
            <person name="Kim H.-S."/>
            <person name="Busman M."/>
            <person name="Brown D.W."/>
            <person name="Divon H."/>
            <person name="Uhlig S."/>
            <person name="Proctor R.H."/>
        </authorList>
    </citation>
    <scope>NUCLEOTIDE SEQUENCE [LARGE SCALE GENOMIC DNA]</scope>
    <source>
        <strain evidence="4 5">NRRL 66243</strain>
    </source>
</reference>
<dbReference type="SMART" id="SM00355">
    <property type="entry name" value="ZnF_C2H2"/>
    <property type="match status" value="2"/>
</dbReference>
<name>A0A8H5V7S2_9HYPO</name>
<dbReference type="PROSITE" id="PS00028">
    <property type="entry name" value="ZINC_FINGER_C2H2_1"/>
    <property type="match status" value="1"/>
</dbReference>
<gene>
    <name evidence="4" type="ORF">FTJAE_13877</name>
</gene>
<comment type="caution">
    <text evidence="4">The sequence shown here is derived from an EMBL/GenBank/DDBJ whole genome shotgun (WGS) entry which is preliminary data.</text>
</comment>
<keyword evidence="1" id="KW-0863">Zinc-finger</keyword>
<evidence type="ECO:0000259" key="3">
    <source>
        <dbReference type="PROSITE" id="PS50157"/>
    </source>
</evidence>
<feature type="region of interest" description="Disordered" evidence="2">
    <location>
        <begin position="173"/>
        <end position="213"/>
    </location>
</feature>
<evidence type="ECO:0000256" key="2">
    <source>
        <dbReference type="SAM" id="MobiDB-lite"/>
    </source>
</evidence>
<organism evidence="4 5">
    <name type="scientific">Fusarium tjaetaba</name>
    <dbReference type="NCBI Taxonomy" id="1567544"/>
    <lineage>
        <taxon>Eukaryota</taxon>
        <taxon>Fungi</taxon>
        <taxon>Dikarya</taxon>
        <taxon>Ascomycota</taxon>
        <taxon>Pezizomycotina</taxon>
        <taxon>Sordariomycetes</taxon>
        <taxon>Hypocreomycetidae</taxon>
        <taxon>Hypocreales</taxon>
        <taxon>Nectriaceae</taxon>
        <taxon>Fusarium</taxon>
        <taxon>Fusarium fujikuroi species complex</taxon>
    </lineage>
</organism>
<dbReference type="AlphaFoldDB" id="A0A8H5V7S2"/>
<dbReference type="Proteomes" id="UP000530670">
    <property type="component" value="Unassembled WGS sequence"/>
</dbReference>
<keyword evidence="1" id="KW-0862">Zinc</keyword>
<accession>A0A8H5V7S2</accession>
<dbReference type="GO" id="GO:0008270">
    <property type="term" value="F:zinc ion binding"/>
    <property type="evidence" value="ECO:0007669"/>
    <property type="project" value="UniProtKB-KW"/>
</dbReference>